<proteinExistence type="predicted"/>
<organism evidence="1 2">
    <name type="scientific">Rhodomicrobium udaipurense</name>
    <dbReference type="NCBI Taxonomy" id="1202716"/>
    <lineage>
        <taxon>Bacteria</taxon>
        <taxon>Pseudomonadati</taxon>
        <taxon>Pseudomonadota</taxon>
        <taxon>Alphaproteobacteria</taxon>
        <taxon>Hyphomicrobiales</taxon>
        <taxon>Hyphomicrobiaceae</taxon>
        <taxon>Rhodomicrobium</taxon>
    </lineage>
</organism>
<dbReference type="EMBL" id="JAEMUK010000017">
    <property type="protein sequence ID" value="MBJ7543744.1"/>
    <property type="molecule type" value="Genomic_DNA"/>
</dbReference>
<evidence type="ECO:0000313" key="1">
    <source>
        <dbReference type="EMBL" id="MBJ7543744.1"/>
    </source>
</evidence>
<comment type="caution">
    <text evidence="1">The sequence shown here is derived from an EMBL/GenBank/DDBJ whole genome shotgun (WGS) entry which is preliminary data.</text>
</comment>
<gene>
    <name evidence="1" type="ORF">JDN41_09235</name>
</gene>
<dbReference type="RefSeq" id="WP_037233581.1">
    <property type="nucleotide sequence ID" value="NZ_JAEMUK010000017.1"/>
</dbReference>
<evidence type="ECO:0000313" key="2">
    <source>
        <dbReference type="Proteomes" id="UP000623250"/>
    </source>
</evidence>
<dbReference type="Proteomes" id="UP000623250">
    <property type="component" value="Unassembled WGS sequence"/>
</dbReference>
<name>A0A8I1KK85_9HYPH</name>
<reference evidence="1 2" key="1">
    <citation type="submission" date="2020-12" db="EMBL/GenBank/DDBJ databases">
        <title>Revised draft genomes of Rhodomicrobium vannielii ATCC 17100 and Rhodomicrobium udaipurense JA643.</title>
        <authorList>
            <person name="Conners E.M."/>
            <person name="Davenport E.J."/>
            <person name="Bose A."/>
        </authorList>
    </citation>
    <scope>NUCLEOTIDE SEQUENCE [LARGE SCALE GENOMIC DNA]</scope>
    <source>
        <strain evidence="1 2">JA643</strain>
    </source>
</reference>
<accession>A0A8I1KK85</accession>
<protein>
    <submittedName>
        <fullName evidence="1">Uncharacterized protein</fullName>
    </submittedName>
</protein>
<dbReference type="AlphaFoldDB" id="A0A8I1KK85"/>
<keyword evidence="2" id="KW-1185">Reference proteome</keyword>
<sequence>MHLDTRLWMYRRGEARLFGHPGDVPHGEGWQRFPVVFDDDAAADSPEAASPDVEPLETISRRGLLQLAAECGLKVDPGWTKARLRQALGEVLHDYGA</sequence>